<feature type="compositionally biased region" description="Basic and acidic residues" evidence="1">
    <location>
        <begin position="579"/>
        <end position="595"/>
    </location>
</feature>
<feature type="compositionally biased region" description="Polar residues" evidence="1">
    <location>
        <begin position="355"/>
        <end position="371"/>
    </location>
</feature>
<dbReference type="STRING" id="39966.A0A369JP23"/>
<gene>
    <name evidence="3" type="ORF">Hypma_009504</name>
</gene>
<dbReference type="Proteomes" id="UP000076154">
    <property type="component" value="Unassembled WGS sequence"/>
</dbReference>
<keyword evidence="4" id="KW-1185">Reference proteome</keyword>
<evidence type="ECO:0000256" key="1">
    <source>
        <dbReference type="SAM" id="MobiDB-lite"/>
    </source>
</evidence>
<comment type="caution">
    <text evidence="3">The sequence shown here is derived from an EMBL/GenBank/DDBJ whole genome shotgun (WGS) entry which is preliminary data.</text>
</comment>
<feature type="transmembrane region" description="Helical" evidence="2">
    <location>
        <begin position="85"/>
        <end position="105"/>
    </location>
</feature>
<keyword evidence="2" id="KW-0472">Membrane</keyword>
<evidence type="ECO:0008006" key="5">
    <source>
        <dbReference type="Google" id="ProtNLM"/>
    </source>
</evidence>
<feature type="transmembrane region" description="Helical" evidence="2">
    <location>
        <begin position="37"/>
        <end position="60"/>
    </location>
</feature>
<feature type="compositionally biased region" description="Polar residues" evidence="1">
    <location>
        <begin position="532"/>
        <end position="548"/>
    </location>
</feature>
<dbReference type="OrthoDB" id="2804493at2759"/>
<feature type="compositionally biased region" description="Low complexity" evidence="1">
    <location>
        <begin position="600"/>
        <end position="658"/>
    </location>
</feature>
<feature type="compositionally biased region" description="Polar residues" evidence="1">
    <location>
        <begin position="381"/>
        <end position="390"/>
    </location>
</feature>
<evidence type="ECO:0000313" key="4">
    <source>
        <dbReference type="Proteomes" id="UP000076154"/>
    </source>
</evidence>
<dbReference type="InParanoid" id="A0A369JP23"/>
<feature type="compositionally biased region" description="Polar residues" evidence="1">
    <location>
        <begin position="312"/>
        <end position="324"/>
    </location>
</feature>
<feature type="compositionally biased region" description="Basic residues" evidence="1">
    <location>
        <begin position="158"/>
        <end position="167"/>
    </location>
</feature>
<feature type="region of interest" description="Disordered" evidence="1">
    <location>
        <begin position="483"/>
        <end position="749"/>
    </location>
</feature>
<feature type="compositionally biased region" description="Low complexity" evidence="1">
    <location>
        <begin position="271"/>
        <end position="281"/>
    </location>
</feature>
<accession>A0A369JP23</accession>
<keyword evidence="2" id="KW-0812">Transmembrane</keyword>
<reference evidence="3" key="1">
    <citation type="submission" date="2018-04" db="EMBL/GenBank/DDBJ databases">
        <title>Whole genome sequencing of Hypsizygus marmoreus.</title>
        <authorList>
            <person name="Choi I.-G."/>
            <person name="Min B."/>
            <person name="Kim J.-G."/>
            <person name="Kim S."/>
            <person name="Oh Y.-L."/>
            <person name="Kong W.-S."/>
            <person name="Park H."/>
            <person name="Jeong J."/>
            <person name="Song E.-S."/>
        </authorList>
    </citation>
    <scope>NUCLEOTIDE SEQUENCE [LARGE SCALE GENOMIC DNA]</scope>
    <source>
        <strain evidence="3">51987-8</strain>
    </source>
</reference>
<feature type="region of interest" description="Disordered" evidence="1">
    <location>
        <begin position="144"/>
        <end position="170"/>
    </location>
</feature>
<proteinExistence type="predicted"/>
<protein>
    <recommendedName>
        <fullName evidence="5">Proteophosphoglycan ppg4</fullName>
    </recommendedName>
</protein>
<feature type="region of interest" description="Disordered" evidence="1">
    <location>
        <begin position="355"/>
        <end position="399"/>
    </location>
</feature>
<name>A0A369JP23_HYPMA</name>
<feature type="compositionally biased region" description="Basic and acidic residues" evidence="1">
    <location>
        <begin position="731"/>
        <end position="740"/>
    </location>
</feature>
<feature type="compositionally biased region" description="Low complexity" evidence="1">
    <location>
        <begin position="684"/>
        <end position="699"/>
    </location>
</feature>
<keyword evidence="2" id="KW-1133">Transmembrane helix</keyword>
<sequence>MLYAPPSHEHHEKCNTAITPDITVHATGWRPTCRPALLGRVLLLAMPHMFLVCGAAASPITPQGNNTSLLRRVGTLPGSVAPVKIWAPIIAIGLLIALTAVGLCFRRTIADWMGRCRSRATTGTRNVQGTRELTAEQLAGTINTSNTRAPPLATANRTARRTRRPRRTPSQISTISLPAYAKEPGEQELVIFRGPEDMEDAGMPTALVMPSLSEDGESVSMHSRDNSEASRYTPMPTSPNDMPLLQHDESADPSVQSSEQHGHNLPRRSVETLSSSEEASSLMRVTSNTPDPRGEAPAYFEAVDITPEDNSDSPQTSALPSSPESPVPREQVPQRRSGFRTLLNSLPNRLSMASNAQTHSRGNSTFSMVSSDHSHGRETSQSRASHRPTQSGSGSLLSLSPFRTVSRQRSQNNLNSPSLISVNSISAPLTHTLTRTEFTYPKAGPTPEQLKLISSRDSFARFGMPYGPDAIAYAASASRHDLDVPPPDFDLQPPLTDTQGVPGSAGPSRLRTTSNAADLQWGAEAEEAEADLSSSANAQTALPDSGTSAGAAPSQGRADEPSPTATSEVVPPVSGSPSSKDKGKAKEVSSSHPDVDGMNSSSISSTDSAAVAVGPSSSSHSGTDDPTITSIAATSAGAPASTPHTSADTLLNPKLSSPSPAPATPPTLGTPSLGVPPSSFRAPSVLESRSVSRASSIQSFATAAESMGPPSSDDDDDDREEPTTPTLGGRHVLEPTDETIKATPTGKTH</sequence>
<feature type="compositionally biased region" description="Low complexity" evidence="1">
    <location>
        <begin position="666"/>
        <end position="677"/>
    </location>
</feature>
<evidence type="ECO:0000256" key="2">
    <source>
        <dbReference type="SAM" id="Phobius"/>
    </source>
</evidence>
<feature type="compositionally biased region" description="Low complexity" evidence="1">
    <location>
        <begin position="567"/>
        <end position="578"/>
    </location>
</feature>
<evidence type="ECO:0000313" key="3">
    <source>
        <dbReference type="EMBL" id="RDB23618.1"/>
    </source>
</evidence>
<feature type="region of interest" description="Disordered" evidence="1">
    <location>
        <begin position="214"/>
        <end position="334"/>
    </location>
</feature>
<dbReference type="EMBL" id="LUEZ02000046">
    <property type="protein sequence ID" value="RDB23618.1"/>
    <property type="molecule type" value="Genomic_DNA"/>
</dbReference>
<feature type="compositionally biased region" description="Low complexity" evidence="1">
    <location>
        <begin position="147"/>
        <end position="157"/>
    </location>
</feature>
<dbReference type="AlphaFoldDB" id="A0A369JP23"/>
<organism evidence="3 4">
    <name type="scientific">Hypsizygus marmoreus</name>
    <name type="common">White beech mushroom</name>
    <name type="synonym">Agaricus marmoreus</name>
    <dbReference type="NCBI Taxonomy" id="39966"/>
    <lineage>
        <taxon>Eukaryota</taxon>
        <taxon>Fungi</taxon>
        <taxon>Dikarya</taxon>
        <taxon>Basidiomycota</taxon>
        <taxon>Agaricomycotina</taxon>
        <taxon>Agaricomycetes</taxon>
        <taxon>Agaricomycetidae</taxon>
        <taxon>Agaricales</taxon>
        <taxon>Tricholomatineae</taxon>
        <taxon>Lyophyllaceae</taxon>
        <taxon>Hypsizygus</taxon>
    </lineage>
</organism>